<sequence>MTALCFAHRHRTDRFEFYYISLGFYLSIQMPFIDNDFVELKDCVFIKGLPTNANIEVSHVRQYFKERFGECCVEMSSLSKDKRWFFVALKFKSPSVAENVMERFGGKYVFGHRVTMSHWRVPRSKVPPGKLQQESHQPNSRTWEYRENNGNVDMDRRHNEESLRERHSWDTNRASSDLVGDKHRDDFRDDADNIRHYQDNEGQTRDDYSYQEQTEGYYPQHWDNEQMEEVDYYEDNWNGWDSAKNGSGENFCERETYDREEELPYHREEDIWQGRENNQDDNQAFFDQNQSWDYDRRYNEPDRNQEFYCERYEENFRQEYDNSQYDDYRRRSEETSHDSEDLRETIRVWRGQRENNGTHELQAQRQEDISNNFSRFYEEGHPPRREEVTPTNPTRRRLSDPDVRQREWQDFADRRSCNNSRDFTSRKRGNFLEERPRSDEWLESGWGRVEKRRRRSISPVNVRSRDYDHQEIPLSEERGRKRSPEAHDIRAPVNLKHGADFAHSARDHPTSSSSPRKRNSPGRGTRDSSSEASPLSERSSYSCSEQSSERRFGGSRNFDTRERHHNSRVPNERGRPERSKKEADLRRSLMEHKHRKHISCTGRDRSKEERLSYLSSERERKSPPDEHYRSTGSRSTAESTSSSRTGNRKRHHEDERTRHNMESNKKRKETSHSSTGHSGTASRSSELREGKPQSKPSGEKRTHSSGDHLSRTGKPRDKVTDKSSAKRTDRLLNDLAVTLAVDNISLRRPSPDVEDKHRNSDRKRQPADKNSPSKRSYEKYLDQINAVDHIVRDEDVQSVDSSSGGLNAKDTVLGWYTTEESSEGETTASESGTMCLKGLCVGGNYDQDVDSVAEAYDRVEGSFHAGKSSLTFGFNYKPLKVALGHPTILGNTGQHAKEAKRFFGGDNTKLHDNLQYATEATFANTTIQPFRPSAKVSEFTEIETNSPCTVDKLEKTPETVNEETNVDEKLSIKDCKQLNLCLEHPDFEEIQTNDTFIFDDFKKTQKEKANEDALALKTIGIRLVRQEDGNLRVKNCHFVDMEFSSDDQISPDVMKSGNEFCYSIDSSNVENEIVNNGREEKCVSRKATLDVRRSKETLNSGGVTSSVIVTPLNQNVLSTCDKEDENVGGGTVDQKAYDVEPKAADSSRHNTASLCLLSTIPSIHSDKVNQDCQKALTQRSYNIKDRNYVGGRKRERTTLDDDQVNSIYTEEELSSYNTSNVADQNQHKKQPLGADNLEKETTNRERLCLDKDDLGTKERDTAGVSKELTQVNDPNGKNKVILKSDCVVHGKIIQEEICHDNDGQDYSAMIQGCNVERKHEDNSGQETTSDERIDDAVKDISVSDVSQEVERKKEATYRDQGRLKKRGPGVISKENRTNDVYNMRTKEGEGSGSAVLISEEDVCEGKSSISTYYDKNGIQKRSKQKDVDFDHQFGGQKGERRALGMTAIDDFGVSHKEIQIEDVNSSDIVEKMYSSQDLTARCKGNSSCEDHVTTQQRIHSSDNTNLSVSTWNKDESCPTVHRNGLSSQGNLPRRKCHPVTEISKVDVVSKVTGVSQKISEGCRSFDIRVLERGDCCNVSQADSGIIDRSCFNWSRMESRQSNLDDSDKTVSSSPDTRSVSHGLTENNLSVRGNLEHVEMEISSDEEHRPKLTDPITSVVDEASGAKPYSPSSPTMKSDDQCSPQPKDSSPYSPSHPTNVSEGDLDQNNLVKELSYHEEGAAHGVSTSADRKIIAGPLENSFQGNNAGHNERTVTAQEVRNNGIDICSESLVTVCSKTSKSESLRSTPTVEGALDVNVPVDDVAQSGERKTCCENESVDDRGIAASRCNSSPYTINEKGQKSLLRRPQRTQSLPNISTVVSKPKIVYISATRSKDFNAHETIPSKTDNSVDKAIKSDDVNCVKIPIVTTFEINPQNSSPESKRLFASNVSLELHERSSCTFSSSQGTSQTTEVTFEDSLSMNKTGEGIEFDPNCDSVVTPVTCEKSERRPITSRRKVDLDKQDGCQTHERARKMVREGEICNRKDKFDEESMVRATGQGVLTPQTHSASPSRPDHKRSHEDGDGPRPCKVPKKSLKLIIPSHQVSDCNATGTPPQSESKGGSCAVTDLCFVSDWNGSKADPLKEPVNVTDYMMATRPPTTVTANSKAGFISKKITKPRAKILKKTTSHTVTRADLDSVSQQNSLPSSEIDNDASEDIVTVHSSLEILTDLLSSKNTEGESNSISRSDSFEATNNHASSSSTKDSSHYQQNKHLLNSGESIRTDEHREKETGLEPDQIAFRMERLRKKKEEIEQVYKRECQTVINVVKMLVSNDPRLEGILQNAVRRSLQEMGERCVQELEKEVRPGM</sequence>
<feature type="compositionally biased region" description="Basic and acidic residues" evidence="1">
    <location>
        <begin position="749"/>
        <end position="767"/>
    </location>
</feature>
<feature type="compositionally biased region" description="Low complexity" evidence="1">
    <location>
        <begin position="630"/>
        <end position="645"/>
    </location>
</feature>
<feature type="region of interest" description="Disordered" evidence="1">
    <location>
        <begin position="747"/>
        <end position="779"/>
    </location>
</feature>
<protein>
    <recommendedName>
        <fullName evidence="2">Periphilin-1 C-terminal domain-containing protein</fullName>
    </recommendedName>
</protein>
<dbReference type="PANTHER" id="PTHR15836:SF4">
    <property type="entry name" value="PERIPHILIN-1"/>
    <property type="match status" value="1"/>
</dbReference>
<name>A0ABN8QTR1_9CNID</name>
<feature type="compositionally biased region" description="Basic and acidic residues" evidence="1">
    <location>
        <begin position="1633"/>
        <end position="1651"/>
    </location>
</feature>
<feature type="region of interest" description="Disordered" evidence="1">
    <location>
        <begin position="2028"/>
        <end position="2070"/>
    </location>
</feature>
<dbReference type="PANTHER" id="PTHR15836">
    <property type="entry name" value="PERIPHILIN 1"/>
    <property type="match status" value="1"/>
</dbReference>
<feature type="compositionally biased region" description="Polar residues" evidence="1">
    <location>
        <begin position="358"/>
        <end position="369"/>
    </location>
</feature>
<feature type="compositionally biased region" description="Basic and acidic residues" evidence="1">
    <location>
        <begin position="652"/>
        <end position="664"/>
    </location>
</feature>
<dbReference type="InterPro" id="IPR028851">
    <property type="entry name" value="Pphln1"/>
</dbReference>
<feature type="compositionally biased region" description="Basic and acidic residues" evidence="1">
    <location>
        <begin position="2056"/>
        <end position="2065"/>
    </location>
</feature>
<feature type="region of interest" description="Disordered" evidence="1">
    <location>
        <begin position="2171"/>
        <end position="2194"/>
    </location>
</feature>
<evidence type="ECO:0000259" key="2">
    <source>
        <dbReference type="Pfam" id="PF25234"/>
    </source>
</evidence>
<feature type="region of interest" description="Disordered" evidence="1">
    <location>
        <begin position="122"/>
        <end position="189"/>
    </location>
</feature>
<evidence type="ECO:0000313" key="3">
    <source>
        <dbReference type="EMBL" id="CAH3170175.1"/>
    </source>
</evidence>
<feature type="compositionally biased region" description="Basic and acidic residues" evidence="1">
    <location>
        <begin position="376"/>
        <end position="388"/>
    </location>
</feature>
<accession>A0ABN8QTR1</accession>
<feature type="compositionally biased region" description="Polar residues" evidence="1">
    <location>
        <begin position="1213"/>
        <end position="1224"/>
    </location>
</feature>
<feature type="compositionally biased region" description="Basic and acidic residues" evidence="1">
    <location>
        <begin position="570"/>
        <end position="591"/>
    </location>
</feature>
<feature type="compositionally biased region" description="Basic and acidic residues" evidence="1">
    <location>
        <begin position="602"/>
        <end position="629"/>
    </location>
</feature>
<dbReference type="Pfam" id="PF25234">
    <property type="entry name" value="Periphilin_C"/>
    <property type="match status" value="1"/>
</dbReference>
<feature type="compositionally biased region" description="Polar residues" evidence="1">
    <location>
        <begin position="2245"/>
        <end position="2258"/>
    </location>
</feature>
<keyword evidence="4" id="KW-1185">Reference proteome</keyword>
<dbReference type="EMBL" id="CALNXK010000154">
    <property type="protein sequence ID" value="CAH3170175.1"/>
    <property type="molecule type" value="Genomic_DNA"/>
</dbReference>
<feature type="compositionally biased region" description="Basic and acidic residues" evidence="1">
    <location>
        <begin position="2259"/>
        <end position="2270"/>
    </location>
</feature>
<feature type="compositionally biased region" description="Low complexity" evidence="1">
    <location>
        <begin position="672"/>
        <end position="684"/>
    </location>
</feature>
<proteinExistence type="predicted"/>
<feature type="compositionally biased region" description="Polar residues" evidence="1">
    <location>
        <begin position="2176"/>
        <end position="2187"/>
    </location>
</feature>
<feature type="compositionally biased region" description="Basic and acidic residues" evidence="1">
    <location>
        <begin position="547"/>
        <end position="562"/>
    </location>
</feature>
<evidence type="ECO:0000313" key="4">
    <source>
        <dbReference type="Proteomes" id="UP001159405"/>
    </source>
</evidence>
<dbReference type="Proteomes" id="UP001159405">
    <property type="component" value="Unassembled WGS sequence"/>
</dbReference>
<feature type="compositionally biased region" description="Basic and acidic residues" evidence="1">
    <location>
        <begin position="1348"/>
        <end position="1362"/>
    </location>
</feature>
<feature type="compositionally biased region" description="Basic and acidic residues" evidence="1">
    <location>
        <begin position="685"/>
        <end position="727"/>
    </location>
</feature>
<feature type="region of interest" description="Disordered" evidence="1">
    <location>
        <begin position="2213"/>
        <end position="2273"/>
    </location>
</feature>
<feature type="compositionally biased region" description="Polar residues" evidence="1">
    <location>
        <begin position="2038"/>
        <end position="2049"/>
    </location>
</feature>
<feature type="compositionally biased region" description="Basic and acidic residues" evidence="1">
    <location>
        <begin position="1236"/>
        <end position="1256"/>
    </location>
</feature>
<dbReference type="SUPFAM" id="SSF54928">
    <property type="entry name" value="RNA-binding domain, RBD"/>
    <property type="match status" value="1"/>
</dbReference>
<dbReference type="InterPro" id="IPR057603">
    <property type="entry name" value="Periphilin-1_C"/>
</dbReference>
<feature type="compositionally biased region" description="Basic and acidic residues" evidence="1">
    <location>
        <begin position="397"/>
        <end position="411"/>
    </location>
</feature>
<feature type="compositionally biased region" description="Low complexity" evidence="1">
    <location>
        <begin position="530"/>
        <end position="546"/>
    </location>
</feature>
<dbReference type="InterPro" id="IPR035979">
    <property type="entry name" value="RBD_domain_sf"/>
</dbReference>
<feature type="compositionally biased region" description="Basic and acidic residues" evidence="1">
    <location>
        <begin position="179"/>
        <end position="189"/>
    </location>
</feature>
<evidence type="ECO:0000256" key="1">
    <source>
        <dbReference type="SAM" id="MobiDB-lite"/>
    </source>
</evidence>
<feature type="compositionally biased region" description="Basic and acidic residues" evidence="1">
    <location>
        <begin position="466"/>
        <end position="490"/>
    </location>
</feature>
<feature type="region of interest" description="Disordered" evidence="1">
    <location>
        <begin position="350"/>
        <end position="369"/>
    </location>
</feature>
<reference evidence="3 4" key="1">
    <citation type="submission" date="2022-05" db="EMBL/GenBank/DDBJ databases">
        <authorList>
            <consortium name="Genoscope - CEA"/>
            <person name="William W."/>
        </authorList>
    </citation>
    <scope>NUCLEOTIDE SEQUENCE [LARGE SCALE GENOMIC DNA]</scope>
</reference>
<feature type="region of interest" description="Disordered" evidence="1">
    <location>
        <begin position="466"/>
        <end position="727"/>
    </location>
</feature>
<feature type="region of interest" description="Disordered" evidence="1">
    <location>
        <begin position="1213"/>
        <end position="1256"/>
    </location>
</feature>
<organism evidence="3 4">
    <name type="scientific">Porites lobata</name>
    <dbReference type="NCBI Taxonomy" id="104759"/>
    <lineage>
        <taxon>Eukaryota</taxon>
        <taxon>Metazoa</taxon>
        <taxon>Cnidaria</taxon>
        <taxon>Anthozoa</taxon>
        <taxon>Hexacorallia</taxon>
        <taxon>Scleractinia</taxon>
        <taxon>Fungiina</taxon>
        <taxon>Poritidae</taxon>
        <taxon>Porites</taxon>
    </lineage>
</organism>
<feature type="compositionally biased region" description="Polar residues" evidence="1">
    <location>
        <begin position="1669"/>
        <end position="1704"/>
    </location>
</feature>
<feature type="region of interest" description="Disordered" evidence="1">
    <location>
        <begin position="1344"/>
        <end position="1373"/>
    </location>
</feature>
<feature type="domain" description="Periphilin-1 C-terminal" evidence="2">
    <location>
        <begin position="2267"/>
        <end position="2342"/>
    </location>
</feature>
<feature type="compositionally biased region" description="Basic and acidic residues" evidence="1">
    <location>
        <begin position="143"/>
        <end position="170"/>
    </location>
</feature>
<feature type="compositionally biased region" description="Polar residues" evidence="1">
    <location>
        <begin position="2213"/>
        <end position="2235"/>
    </location>
</feature>
<comment type="caution">
    <text evidence="3">The sequence shown here is derived from an EMBL/GenBank/DDBJ whole genome shotgun (WGS) entry which is preliminary data.</text>
</comment>
<feature type="compositionally biased region" description="Polar residues" evidence="1">
    <location>
        <begin position="1599"/>
        <end position="1630"/>
    </location>
</feature>
<feature type="region of interest" description="Disordered" evidence="1">
    <location>
        <begin position="1599"/>
        <end position="1704"/>
    </location>
</feature>
<feature type="compositionally biased region" description="Polar residues" evidence="1">
    <location>
        <begin position="132"/>
        <end position="142"/>
    </location>
</feature>
<feature type="compositionally biased region" description="Basic and acidic residues" evidence="1">
    <location>
        <begin position="497"/>
        <end position="509"/>
    </location>
</feature>
<feature type="region of interest" description="Disordered" evidence="1">
    <location>
        <begin position="375"/>
        <end position="411"/>
    </location>
</feature>
<gene>
    <name evidence="3" type="ORF">PLOB_00010521</name>
</gene>